<name>A0A8S1KV59_9CILI</name>
<comment type="caution">
    <text evidence="1">The sequence shown here is derived from an EMBL/GenBank/DDBJ whole genome shotgun (WGS) entry which is preliminary data.</text>
</comment>
<gene>
    <name evidence="1" type="ORF">PSON_ATCC_30995.1.T0110386</name>
</gene>
<keyword evidence="2" id="KW-1185">Reference proteome</keyword>
<evidence type="ECO:0000313" key="1">
    <source>
        <dbReference type="EMBL" id="CAD8057775.1"/>
    </source>
</evidence>
<protein>
    <submittedName>
        <fullName evidence="1">Uncharacterized protein</fullName>
    </submittedName>
</protein>
<proteinExistence type="predicted"/>
<organism evidence="1 2">
    <name type="scientific">Paramecium sonneborni</name>
    <dbReference type="NCBI Taxonomy" id="65129"/>
    <lineage>
        <taxon>Eukaryota</taxon>
        <taxon>Sar</taxon>
        <taxon>Alveolata</taxon>
        <taxon>Ciliophora</taxon>
        <taxon>Intramacronucleata</taxon>
        <taxon>Oligohymenophorea</taxon>
        <taxon>Peniculida</taxon>
        <taxon>Parameciidae</taxon>
        <taxon>Paramecium</taxon>
    </lineage>
</organism>
<accession>A0A8S1KV59</accession>
<dbReference type="Proteomes" id="UP000692954">
    <property type="component" value="Unassembled WGS sequence"/>
</dbReference>
<reference evidence="1" key="1">
    <citation type="submission" date="2021-01" db="EMBL/GenBank/DDBJ databases">
        <authorList>
            <consortium name="Genoscope - CEA"/>
            <person name="William W."/>
        </authorList>
    </citation>
    <scope>NUCLEOTIDE SEQUENCE</scope>
</reference>
<dbReference type="AlphaFoldDB" id="A0A8S1KV59"/>
<sequence>MKLNILKLQIRLQVQYKNFQIKLNQQKKLNSKKSIVKKQCCIIPLNQYDPEFINKTKNKTDNEIDE</sequence>
<evidence type="ECO:0000313" key="2">
    <source>
        <dbReference type="Proteomes" id="UP000692954"/>
    </source>
</evidence>
<dbReference type="EMBL" id="CAJJDN010000011">
    <property type="protein sequence ID" value="CAD8057775.1"/>
    <property type="molecule type" value="Genomic_DNA"/>
</dbReference>